<comment type="caution">
    <text evidence="1">The sequence shown here is derived from an EMBL/GenBank/DDBJ whole genome shotgun (WGS) entry which is preliminary data.</text>
</comment>
<name>A0ABQ1R320_9ALTE</name>
<protein>
    <submittedName>
        <fullName evidence="1">Uncharacterized protein</fullName>
    </submittedName>
</protein>
<evidence type="ECO:0000313" key="1">
    <source>
        <dbReference type="EMBL" id="GGD53198.1"/>
    </source>
</evidence>
<dbReference type="RefSeq" id="WP_099033169.1">
    <property type="nucleotide sequence ID" value="NZ_BMGJ01000002.1"/>
</dbReference>
<accession>A0ABQ1R320</accession>
<proteinExistence type="predicted"/>
<sequence length="128" mass="14683">MEVIKALSTNHMQAGLVDLSVYQGAQLCSILKHRQQSEKWVYLLANQLRFKRQGGHKIALPRPDAETTFIWLEKLIVGGQAGTIFVENLVLDEVRRKRLLQLCKQMDVILVNLNRQNAENNTLVYGPW</sequence>
<dbReference type="Proteomes" id="UP000614272">
    <property type="component" value="Unassembled WGS sequence"/>
</dbReference>
<gene>
    <name evidence="1" type="ORF">GCM10011357_06300</name>
</gene>
<organism evidence="1 2">
    <name type="scientific">Lacimicrobium alkaliphilum</name>
    <dbReference type="NCBI Taxonomy" id="1526571"/>
    <lineage>
        <taxon>Bacteria</taxon>
        <taxon>Pseudomonadati</taxon>
        <taxon>Pseudomonadota</taxon>
        <taxon>Gammaproteobacteria</taxon>
        <taxon>Alteromonadales</taxon>
        <taxon>Alteromonadaceae</taxon>
        <taxon>Lacimicrobium</taxon>
    </lineage>
</organism>
<evidence type="ECO:0000313" key="2">
    <source>
        <dbReference type="Proteomes" id="UP000614272"/>
    </source>
</evidence>
<dbReference type="EMBL" id="BMGJ01000002">
    <property type="protein sequence ID" value="GGD53198.1"/>
    <property type="molecule type" value="Genomic_DNA"/>
</dbReference>
<reference evidence="2" key="1">
    <citation type="journal article" date="2019" name="Int. J. Syst. Evol. Microbiol.">
        <title>The Global Catalogue of Microorganisms (GCM) 10K type strain sequencing project: providing services to taxonomists for standard genome sequencing and annotation.</title>
        <authorList>
            <consortium name="The Broad Institute Genomics Platform"/>
            <consortium name="The Broad Institute Genome Sequencing Center for Infectious Disease"/>
            <person name="Wu L."/>
            <person name="Ma J."/>
        </authorList>
    </citation>
    <scope>NUCLEOTIDE SEQUENCE [LARGE SCALE GENOMIC DNA]</scope>
    <source>
        <strain evidence="2">CGMCC 1.12923</strain>
    </source>
</reference>
<keyword evidence="2" id="KW-1185">Reference proteome</keyword>